<dbReference type="RefSeq" id="WP_134334824.1">
    <property type="nucleotide sequence ID" value="NZ_BMCZ01000001.1"/>
</dbReference>
<dbReference type="AlphaFoldDB" id="A0A4Y8AIV1"/>
<dbReference type="SUPFAM" id="SSF51905">
    <property type="entry name" value="FAD/NAD(P)-binding domain"/>
    <property type="match status" value="1"/>
</dbReference>
<reference evidence="2 3" key="1">
    <citation type="journal article" date="2016" name="Int. J. Syst. Evol. Microbiol.">
        <title>Proposal of Mucilaginibacter phyllosphaerae sp. nov. isolated from the phyllosphere of Galium album.</title>
        <authorList>
            <person name="Aydogan E.L."/>
            <person name="Busse H.J."/>
            <person name="Moser G."/>
            <person name="Muller C."/>
            <person name="Kampfer P."/>
            <person name="Glaeser S.P."/>
        </authorList>
    </citation>
    <scope>NUCLEOTIDE SEQUENCE [LARGE SCALE GENOMIC DNA]</scope>
    <source>
        <strain evidence="2 3">PP-F2FG21</strain>
    </source>
</reference>
<dbReference type="Proteomes" id="UP000297248">
    <property type="component" value="Unassembled WGS sequence"/>
</dbReference>
<protein>
    <submittedName>
        <fullName evidence="2">NAD(P)/FAD-dependent oxidoreductase</fullName>
    </submittedName>
    <submittedName>
        <fullName evidence="1">Phytoene dehydrogenase-like protein</fullName>
    </submittedName>
</protein>
<dbReference type="Gene3D" id="3.90.660.50">
    <property type="match status" value="1"/>
</dbReference>
<keyword evidence="4" id="KW-1185">Reference proteome</keyword>
<comment type="caution">
    <text evidence="2">The sequence shown here is derived from an EMBL/GenBank/DDBJ whole genome shotgun (WGS) entry which is preliminary data.</text>
</comment>
<dbReference type="EMBL" id="SNQG01000001">
    <property type="protein sequence ID" value="TEW68987.1"/>
    <property type="molecule type" value="Genomic_DNA"/>
</dbReference>
<dbReference type="InterPro" id="IPR036188">
    <property type="entry name" value="FAD/NAD-bd_sf"/>
</dbReference>
<evidence type="ECO:0000313" key="1">
    <source>
        <dbReference type="EMBL" id="MBB3967986.1"/>
    </source>
</evidence>
<name>A0A4Y8AIV1_9SPHI</name>
<evidence type="ECO:0000313" key="3">
    <source>
        <dbReference type="Proteomes" id="UP000297248"/>
    </source>
</evidence>
<dbReference type="PANTHER" id="PTHR10668:SF105">
    <property type="entry name" value="DEHYDROGENASE-RELATED"/>
    <property type="match status" value="1"/>
</dbReference>
<dbReference type="PRINTS" id="PR00411">
    <property type="entry name" value="PNDRDTASEI"/>
</dbReference>
<dbReference type="OrthoDB" id="833207at2"/>
<reference evidence="1 4" key="3">
    <citation type="submission" date="2020-08" db="EMBL/GenBank/DDBJ databases">
        <title>Genomic Encyclopedia of Type Strains, Phase IV (KMG-IV): sequencing the most valuable type-strain genomes for metagenomic binning, comparative biology and taxonomic classification.</title>
        <authorList>
            <person name="Goeker M."/>
        </authorList>
    </citation>
    <scope>NUCLEOTIDE SEQUENCE [LARGE SCALE GENOMIC DNA]</scope>
    <source>
        <strain evidence="1 4">DSM 100995</strain>
    </source>
</reference>
<dbReference type="Pfam" id="PF13450">
    <property type="entry name" value="NAD_binding_8"/>
    <property type="match status" value="1"/>
</dbReference>
<evidence type="ECO:0000313" key="2">
    <source>
        <dbReference type="EMBL" id="TEW68987.1"/>
    </source>
</evidence>
<dbReference type="PANTHER" id="PTHR10668">
    <property type="entry name" value="PHYTOENE DEHYDROGENASE"/>
    <property type="match status" value="1"/>
</dbReference>
<dbReference type="Gene3D" id="3.50.50.60">
    <property type="entry name" value="FAD/NAD(P)-binding domain"/>
    <property type="match status" value="1"/>
</dbReference>
<proteinExistence type="predicted"/>
<reference evidence="2" key="2">
    <citation type="submission" date="2019-03" db="EMBL/GenBank/DDBJ databases">
        <authorList>
            <person name="Yan Y.-Q."/>
            <person name="Du Z.-J."/>
        </authorList>
    </citation>
    <scope>NUCLEOTIDE SEQUENCE</scope>
    <source>
        <strain evidence="2">PP-F2FG21</strain>
    </source>
</reference>
<evidence type="ECO:0000313" key="4">
    <source>
        <dbReference type="Proteomes" id="UP000583101"/>
    </source>
</evidence>
<dbReference type="Proteomes" id="UP000583101">
    <property type="component" value="Unassembled WGS sequence"/>
</dbReference>
<gene>
    <name evidence="2" type="ORF">E2R65_02135</name>
    <name evidence="1" type="ORF">GGR35_000572</name>
</gene>
<organism evidence="2 3">
    <name type="scientific">Mucilaginibacter phyllosphaerae</name>
    <dbReference type="NCBI Taxonomy" id="1812349"/>
    <lineage>
        <taxon>Bacteria</taxon>
        <taxon>Pseudomonadati</taxon>
        <taxon>Bacteroidota</taxon>
        <taxon>Sphingobacteriia</taxon>
        <taxon>Sphingobacteriales</taxon>
        <taxon>Sphingobacteriaceae</taxon>
        <taxon>Mucilaginibacter</taxon>
    </lineage>
</organism>
<accession>A0A4Y8AIV1</accession>
<sequence length="483" mass="52529">MALDKRDFDAIIVGSGPNGLAAAILMQQNGLDVLIIEGKGEIGGGLRSAELTLPGFKHDICSAIHPLAAASPFLKTLPLADHGLKYIYPDVDAAHPLEHAHTAMLCRSIDETAQYLGADEQAYRSLMQSVTKNWPLIAADVLGPLHFPRHPLALASFGLDAIKPATMLAGRFKTKQAKALIAGMAAHAMQPITNVATSAIALVLMAAGHLQGWPIPRGGSDQIAHALAGYFRHLGGKIQTDNYITSLAQLPSAHAVLFDVTPKQLLQIAGHKFSSVYKWQLERYRYGMGVYKVDWALSEQIPFTDAACRKAGTVHLGNTLNEIRDAEQQTWNGRHPDKPYVLLAQQSLYDPTRAPEGKHTAWAYCHVPNGSKKNMTENIEKQIERYAPGFKDVILAKHTMDTGQMEEYNPNYIGGDINGGVIDIGQLFTRPVLRYSPYQTSHKGLYICSSSTPPGGGVHGMCGYYAAKKALKDIFNISVDSLS</sequence>
<dbReference type="EMBL" id="JACIEG010000001">
    <property type="protein sequence ID" value="MBB3967986.1"/>
    <property type="molecule type" value="Genomic_DNA"/>
</dbReference>